<dbReference type="GO" id="GO:0044877">
    <property type="term" value="F:protein-containing complex binding"/>
    <property type="evidence" value="ECO:0007669"/>
    <property type="project" value="TreeGrafter"/>
</dbReference>
<comment type="subcellular location">
    <subcellularLocation>
        <location evidence="2">Chromosome</location>
        <location evidence="2">Centromere</location>
        <location evidence="2">Kinetochore</location>
    </subcellularLocation>
    <subcellularLocation>
        <location evidence="1">Nucleus</location>
    </subcellularLocation>
</comment>
<evidence type="ECO:0000256" key="10">
    <source>
        <dbReference type="ARBA" id="ARBA00023306"/>
    </source>
</evidence>
<dbReference type="STRING" id="322104.A3LZ64"/>
<evidence type="ECO:0000259" key="14">
    <source>
        <dbReference type="Pfam" id="PF03800"/>
    </source>
</evidence>
<dbReference type="PANTHER" id="PTHR21650:SF2">
    <property type="entry name" value="KINETOCHORE PROTEIN NUF2"/>
    <property type="match status" value="1"/>
</dbReference>
<sequence>MSRLSTIYRTGTQSNRRLHQLTQQDVFPLLDVKEITICLQSCDFIATEELVSKPTSQFIRSLFEQFLDTFMGLPIEALSNKVRGLNQQNDLKNGTTNGSNGNADNDNEEDEDDTVEALNLIGLHRAAYKFFQGCGIYDLTIMDIVRPDPFKTRRILSAVVNYARFREEHSAECEQLVMESEASLEKIRQLQSDNDRVVSQIQGIKRRIEDDPSSSEKKATLKQVNSYNLKVESELKKLKKAQEIVTLEHMQYKEEKARLIEKLDDVQYLVFESSKEVDRLKAYSETDLTILQKIISDLKSQLSELQNAYNELDQRDKNLSVTIDSIQTVENELKNLFRILEEISNDISKEREASAKLSDGQEFLDQLNLRTNDLVRSIQQVQRQLNNMQEKTDKLRAQADERISKSQQMLTKYRQDYTKLVEERNLKEEEYNKKKELISEIETSISKKQLDYQMEVRNTELKAARLNAHIKLYLDEVGKKILN</sequence>
<dbReference type="EMBL" id="CP000501">
    <property type="protein sequence ID" value="ABN68285.2"/>
    <property type="molecule type" value="Genomic_DNA"/>
</dbReference>
<keyword evidence="5" id="KW-0132">Cell division</keyword>
<evidence type="ECO:0000259" key="15">
    <source>
        <dbReference type="Pfam" id="PF18595"/>
    </source>
</evidence>
<dbReference type="Proteomes" id="UP000002258">
    <property type="component" value="Chromosome 7"/>
</dbReference>
<keyword evidence="10" id="KW-0131">Cell cycle</keyword>
<evidence type="ECO:0000256" key="5">
    <source>
        <dbReference type="ARBA" id="ARBA00022618"/>
    </source>
</evidence>
<dbReference type="Gene3D" id="1.10.418.60">
    <property type="entry name" value="Ncd80 complex, Nuf2 subunit"/>
    <property type="match status" value="1"/>
</dbReference>
<evidence type="ECO:0000256" key="9">
    <source>
        <dbReference type="ARBA" id="ARBA00023242"/>
    </source>
</evidence>
<dbReference type="FunCoup" id="A3LZ64">
    <property type="interactions" value="325"/>
</dbReference>
<keyword evidence="11" id="KW-0137">Centromere</keyword>
<dbReference type="GO" id="GO:0051383">
    <property type="term" value="P:kinetochore organization"/>
    <property type="evidence" value="ECO:0007669"/>
    <property type="project" value="TreeGrafter"/>
</dbReference>
<feature type="domain" description="Nuf2 DHR10-like" evidence="15">
    <location>
        <begin position="300"/>
        <end position="415"/>
    </location>
</feature>
<dbReference type="eggNOG" id="KOG4438">
    <property type="taxonomic scope" value="Eukaryota"/>
</dbReference>
<feature type="coiled-coil region" evidence="12">
    <location>
        <begin position="288"/>
        <end position="440"/>
    </location>
</feature>
<feature type="domain" description="Kinetochore protein Nuf2 N-terminal" evidence="14">
    <location>
        <begin position="25"/>
        <end position="181"/>
    </location>
</feature>
<evidence type="ECO:0000256" key="11">
    <source>
        <dbReference type="ARBA" id="ARBA00023328"/>
    </source>
</evidence>
<keyword evidence="4" id="KW-0158">Chromosome</keyword>
<name>A3LZ64_PICST</name>
<proteinExistence type="inferred from homology"/>
<evidence type="ECO:0000256" key="12">
    <source>
        <dbReference type="SAM" id="Coils"/>
    </source>
</evidence>
<dbReference type="PANTHER" id="PTHR21650">
    <property type="entry name" value="MEMBRALIN/KINETOCHORE PROTEIN NUF2"/>
    <property type="match status" value="1"/>
</dbReference>
<gene>
    <name evidence="16" type="primary">NUF2</name>
    <name evidence="16" type="ORF">PICST_49790</name>
</gene>
<dbReference type="InParanoid" id="A3LZ64"/>
<dbReference type="GO" id="GO:0007052">
    <property type="term" value="P:mitotic spindle organization"/>
    <property type="evidence" value="ECO:0007669"/>
    <property type="project" value="TreeGrafter"/>
</dbReference>
<feature type="compositionally biased region" description="Low complexity" evidence="13">
    <location>
        <begin position="93"/>
        <end position="104"/>
    </location>
</feature>
<dbReference type="KEGG" id="pic:PICST_49790"/>
<keyword evidence="8 12" id="KW-0175">Coiled coil</keyword>
<evidence type="ECO:0000313" key="16">
    <source>
        <dbReference type="EMBL" id="ABN68285.2"/>
    </source>
</evidence>
<evidence type="ECO:0000256" key="4">
    <source>
        <dbReference type="ARBA" id="ARBA00022454"/>
    </source>
</evidence>
<dbReference type="RefSeq" id="XP_001386314.2">
    <property type="nucleotide sequence ID" value="XM_001386277.1"/>
</dbReference>
<dbReference type="GO" id="GO:0005634">
    <property type="term" value="C:nucleus"/>
    <property type="evidence" value="ECO:0007669"/>
    <property type="project" value="UniProtKB-SubCell"/>
</dbReference>
<dbReference type="AlphaFoldDB" id="A3LZ64"/>
<organism evidence="16 17">
    <name type="scientific">Scheffersomyces stipitis (strain ATCC 58785 / CBS 6054 / NBRC 10063 / NRRL Y-11545)</name>
    <name type="common">Yeast</name>
    <name type="synonym">Pichia stipitis</name>
    <dbReference type="NCBI Taxonomy" id="322104"/>
    <lineage>
        <taxon>Eukaryota</taxon>
        <taxon>Fungi</taxon>
        <taxon>Dikarya</taxon>
        <taxon>Ascomycota</taxon>
        <taxon>Saccharomycotina</taxon>
        <taxon>Pichiomycetes</taxon>
        <taxon>Debaryomycetaceae</taxon>
        <taxon>Scheffersomyces</taxon>
    </lineage>
</organism>
<evidence type="ECO:0000256" key="6">
    <source>
        <dbReference type="ARBA" id="ARBA00022776"/>
    </source>
</evidence>
<keyword evidence="17" id="KW-1185">Reference proteome</keyword>
<evidence type="ECO:0000256" key="1">
    <source>
        <dbReference type="ARBA" id="ARBA00004123"/>
    </source>
</evidence>
<dbReference type="GO" id="GO:0051301">
    <property type="term" value="P:cell division"/>
    <property type="evidence" value="ECO:0007669"/>
    <property type="project" value="UniProtKB-KW"/>
</dbReference>
<evidence type="ECO:0000256" key="7">
    <source>
        <dbReference type="ARBA" id="ARBA00022838"/>
    </source>
</evidence>
<dbReference type="InterPro" id="IPR038275">
    <property type="entry name" value="Nuf2_N_sf"/>
</dbReference>
<keyword evidence="9" id="KW-0539">Nucleus</keyword>
<dbReference type="GO" id="GO:0051315">
    <property type="term" value="P:attachment of mitotic spindle microtubules to kinetochore"/>
    <property type="evidence" value="ECO:0007669"/>
    <property type="project" value="TreeGrafter"/>
</dbReference>
<keyword evidence="6" id="KW-0498">Mitosis</keyword>
<dbReference type="InterPro" id="IPR041112">
    <property type="entry name" value="Nuf2_DHR10-like"/>
</dbReference>
<evidence type="ECO:0000256" key="13">
    <source>
        <dbReference type="SAM" id="MobiDB-lite"/>
    </source>
</evidence>
<protein>
    <submittedName>
        <fullName evidence="16">Myosin-like protein NUF2 (Nuclear filament-containing protein 2) (Nuclear division protein NUF2)</fullName>
    </submittedName>
</protein>
<dbReference type="OrthoDB" id="8194677at2759"/>
<reference evidence="16 17" key="1">
    <citation type="journal article" date="2007" name="Nat. Biotechnol.">
        <title>Genome sequence of the lignocellulose-bioconverting and xylose-fermenting yeast Pichia stipitis.</title>
        <authorList>
            <person name="Jeffries T.W."/>
            <person name="Grigoriev I.V."/>
            <person name="Grimwood J."/>
            <person name="Laplaza J.M."/>
            <person name="Aerts A."/>
            <person name="Salamov A."/>
            <person name="Schmutz J."/>
            <person name="Lindquist E."/>
            <person name="Dehal P."/>
            <person name="Shapiro H."/>
            <person name="Jin Y.S."/>
            <person name="Passoth V."/>
            <person name="Richardson P.M."/>
        </authorList>
    </citation>
    <scope>NUCLEOTIDE SEQUENCE [LARGE SCALE GENOMIC DNA]</scope>
    <source>
        <strain evidence="17">ATCC 58785 / CBS 6054 / NBRC 10063 / NRRL Y-11545</strain>
    </source>
</reference>
<dbReference type="InterPro" id="IPR005549">
    <property type="entry name" value="Kinetochore_Nuf2_N"/>
</dbReference>
<evidence type="ECO:0000313" key="17">
    <source>
        <dbReference type="Proteomes" id="UP000002258"/>
    </source>
</evidence>
<dbReference type="GO" id="GO:0031262">
    <property type="term" value="C:Ndc80 complex"/>
    <property type="evidence" value="ECO:0007669"/>
    <property type="project" value="InterPro"/>
</dbReference>
<dbReference type="Pfam" id="PF18595">
    <property type="entry name" value="Nuf2_DHR10-like"/>
    <property type="match status" value="1"/>
</dbReference>
<dbReference type="OMA" id="YLKMEAH"/>
<keyword evidence="7" id="KW-0995">Kinetochore</keyword>
<feature type="region of interest" description="Disordered" evidence="13">
    <location>
        <begin position="87"/>
        <end position="112"/>
    </location>
</feature>
<evidence type="ECO:0000256" key="3">
    <source>
        <dbReference type="ARBA" id="ARBA00005498"/>
    </source>
</evidence>
<dbReference type="HOGENOM" id="CLU_025461_2_0_1"/>
<accession>A3LZ64</accession>
<evidence type="ECO:0000256" key="2">
    <source>
        <dbReference type="ARBA" id="ARBA00004629"/>
    </source>
</evidence>
<dbReference type="GO" id="GO:0045132">
    <property type="term" value="P:meiotic chromosome segregation"/>
    <property type="evidence" value="ECO:0007669"/>
    <property type="project" value="TreeGrafter"/>
</dbReference>
<evidence type="ECO:0000256" key="8">
    <source>
        <dbReference type="ARBA" id="ARBA00023054"/>
    </source>
</evidence>
<dbReference type="GeneID" id="4840713"/>
<dbReference type="Pfam" id="PF03800">
    <property type="entry name" value="Nuf2"/>
    <property type="match status" value="1"/>
</dbReference>
<comment type="similarity">
    <text evidence="3">Belongs to the NUF2 family.</text>
</comment>